<reference evidence="5 6" key="1">
    <citation type="journal article" date="2011" name="J. Bacteriol.">
        <title>Draft genome sequence of Caloramator australicus strain RC3T, a thermoanaerobe from the Great Artesian Basin of Australia.</title>
        <authorList>
            <person name="Ogg C.D."/>
            <person name="Patel B.K.C."/>
        </authorList>
    </citation>
    <scope>NUCLEOTIDE SEQUENCE [LARGE SCALE GENOMIC DNA]</scope>
    <source>
        <strain evidence="5 6">RC3</strain>
    </source>
</reference>
<protein>
    <submittedName>
        <fullName evidence="5">Transcriptional regulator, MarR family</fullName>
    </submittedName>
</protein>
<dbReference type="SMART" id="SM00347">
    <property type="entry name" value="HTH_MARR"/>
    <property type="match status" value="1"/>
</dbReference>
<dbReference type="Proteomes" id="UP000007652">
    <property type="component" value="Unassembled WGS sequence"/>
</dbReference>
<keyword evidence="1" id="KW-0805">Transcription regulation</keyword>
<dbReference type="PANTHER" id="PTHR42756:SF1">
    <property type="entry name" value="TRANSCRIPTIONAL REPRESSOR OF EMRAB OPERON"/>
    <property type="match status" value="1"/>
</dbReference>
<dbReference type="InterPro" id="IPR023187">
    <property type="entry name" value="Tscrpt_reg_MarR-type_CS"/>
</dbReference>
<accession>I7LKE0</accession>
<feature type="domain" description="HTH marR-type" evidence="4">
    <location>
        <begin position="1"/>
        <end position="135"/>
    </location>
</feature>
<dbReference type="eggNOG" id="COG1846">
    <property type="taxonomic scope" value="Bacteria"/>
</dbReference>
<keyword evidence="2" id="KW-0238">DNA-binding</keyword>
<sequence length="141" mass="16812">MSRERLAEYLQTFLPMFYKKLMKGITLPGVTKQQLWLLYLIENHDEKPMSFYSEKMMIPKSNLTSIADKLIEDGLIERAYDPKDRRIILLKITDKGKLFINDCREKTKKAIFQKLENLDDKDVDRLNEIFEEMKSVFNKLE</sequence>
<dbReference type="InterPro" id="IPR000835">
    <property type="entry name" value="HTH_MarR-typ"/>
</dbReference>
<dbReference type="GO" id="GO:0003677">
    <property type="term" value="F:DNA binding"/>
    <property type="evidence" value="ECO:0007669"/>
    <property type="project" value="UniProtKB-KW"/>
</dbReference>
<evidence type="ECO:0000313" key="5">
    <source>
        <dbReference type="EMBL" id="CCJ34363.1"/>
    </source>
</evidence>
<dbReference type="InterPro" id="IPR036388">
    <property type="entry name" value="WH-like_DNA-bd_sf"/>
</dbReference>
<dbReference type="PROSITE" id="PS50995">
    <property type="entry name" value="HTH_MARR_2"/>
    <property type="match status" value="1"/>
</dbReference>
<proteinExistence type="predicted"/>
<evidence type="ECO:0000313" key="6">
    <source>
        <dbReference type="Proteomes" id="UP000007652"/>
    </source>
</evidence>
<dbReference type="AlphaFoldDB" id="I7LKE0"/>
<evidence type="ECO:0000256" key="2">
    <source>
        <dbReference type="ARBA" id="ARBA00023125"/>
    </source>
</evidence>
<dbReference type="PROSITE" id="PS01117">
    <property type="entry name" value="HTH_MARR_1"/>
    <property type="match status" value="1"/>
</dbReference>
<keyword evidence="6" id="KW-1185">Reference proteome</keyword>
<evidence type="ECO:0000256" key="3">
    <source>
        <dbReference type="ARBA" id="ARBA00023163"/>
    </source>
</evidence>
<evidence type="ECO:0000259" key="4">
    <source>
        <dbReference type="PROSITE" id="PS50995"/>
    </source>
</evidence>
<comment type="caution">
    <text evidence="5">The sequence shown here is derived from an EMBL/GenBank/DDBJ whole genome shotgun (WGS) entry which is preliminary data.</text>
</comment>
<name>I7LKE0_9CLOT</name>
<dbReference type="GO" id="GO:0003700">
    <property type="term" value="F:DNA-binding transcription factor activity"/>
    <property type="evidence" value="ECO:0007669"/>
    <property type="project" value="InterPro"/>
</dbReference>
<dbReference type="Gene3D" id="1.10.10.10">
    <property type="entry name" value="Winged helix-like DNA-binding domain superfamily/Winged helix DNA-binding domain"/>
    <property type="match status" value="1"/>
</dbReference>
<organism evidence="5 6">
    <name type="scientific">Caloramator australicus RC3</name>
    <dbReference type="NCBI Taxonomy" id="857293"/>
    <lineage>
        <taxon>Bacteria</taxon>
        <taxon>Bacillati</taxon>
        <taxon>Bacillota</taxon>
        <taxon>Clostridia</taxon>
        <taxon>Eubacteriales</taxon>
        <taxon>Clostridiaceae</taxon>
        <taxon>Caloramator</taxon>
    </lineage>
</organism>
<dbReference type="RefSeq" id="WP_008909617.1">
    <property type="nucleotide sequence ID" value="NZ_CAKP01000119.1"/>
</dbReference>
<dbReference type="EMBL" id="CAKP01000119">
    <property type="protein sequence ID" value="CCJ34363.1"/>
    <property type="molecule type" value="Genomic_DNA"/>
</dbReference>
<dbReference type="Pfam" id="PF01047">
    <property type="entry name" value="MarR"/>
    <property type="match status" value="1"/>
</dbReference>
<dbReference type="InterPro" id="IPR036390">
    <property type="entry name" value="WH_DNA-bd_sf"/>
</dbReference>
<keyword evidence="3" id="KW-0804">Transcription</keyword>
<dbReference type="STRING" id="857293.CAAU_2279"/>
<gene>
    <name evidence="5" type="ORF">CAAU_2279</name>
</gene>
<dbReference type="OrthoDB" id="166070at2"/>
<evidence type="ECO:0000256" key="1">
    <source>
        <dbReference type="ARBA" id="ARBA00023015"/>
    </source>
</evidence>
<dbReference type="SUPFAM" id="SSF46785">
    <property type="entry name" value="Winged helix' DNA-binding domain"/>
    <property type="match status" value="1"/>
</dbReference>
<dbReference type="PANTHER" id="PTHR42756">
    <property type="entry name" value="TRANSCRIPTIONAL REGULATOR, MARR"/>
    <property type="match status" value="1"/>
</dbReference>